<accession>A0A1M7S0M9</accession>
<sequence>MKNFASDNTSGVHPQIFEALQKANISNVPAYGDDEYSQLAAKVIKQHFGEHVVPYFVLLGTAANVLSLGSVTPSWGAVICADTAHINSDECGAPEAKMGCKLFTVPNVNGKITPEACLPTIQAAKDNVHHSQPKVISITQSTELGTVYTPNEIKALADFAHANGLYLHVDGARLSNAAVTLNLPFKAFTTDLGVDLLSLGGTKNGLMFGEAVVFLNPALAENFIYMRKQSMQLLSKMRFVATQFIEYLEADLWKTNATNANIMAKRLADGIKDVSAVKICYPVQANALFVRIETKLLERLAKEYYFYVLDPNDHKDYPKGYQLVRWMTSFNTTTEQVDDFIQAIRK</sequence>
<comment type="cofactor">
    <cofactor evidence="1">
        <name>pyridoxal 5'-phosphate</name>
        <dbReference type="ChEBI" id="CHEBI:597326"/>
    </cofactor>
</comment>
<reference evidence="5 6" key="1">
    <citation type="submission" date="2016-12" db="EMBL/GenBank/DDBJ databases">
        <authorList>
            <person name="Song W.-J."/>
            <person name="Kurnit D.M."/>
        </authorList>
    </citation>
    <scope>NUCLEOTIDE SEQUENCE [LARGE SCALE GENOMIC DNA]</scope>
    <source>
        <strain evidence="5 6">DSM 11393</strain>
    </source>
</reference>
<dbReference type="RefSeq" id="WP_072695955.1">
    <property type="nucleotide sequence ID" value="NZ_FRDI01000002.1"/>
</dbReference>
<comment type="similarity">
    <text evidence="2">Belongs to the threonine aldolase family.</text>
</comment>
<dbReference type="Proteomes" id="UP000186469">
    <property type="component" value="Unassembled WGS sequence"/>
</dbReference>
<dbReference type="Pfam" id="PF01212">
    <property type="entry name" value="Beta_elim_lyase"/>
    <property type="match status" value="1"/>
</dbReference>
<evidence type="ECO:0000256" key="1">
    <source>
        <dbReference type="ARBA" id="ARBA00001933"/>
    </source>
</evidence>
<dbReference type="PANTHER" id="PTHR48097">
    <property type="entry name" value="L-THREONINE ALDOLASE-RELATED"/>
    <property type="match status" value="1"/>
</dbReference>
<dbReference type="EMBL" id="FRDI01000002">
    <property type="protein sequence ID" value="SHN51894.1"/>
    <property type="molecule type" value="Genomic_DNA"/>
</dbReference>
<evidence type="ECO:0000256" key="2">
    <source>
        <dbReference type="ARBA" id="ARBA00006966"/>
    </source>
</evidence>
<keyword evidence="6" id="KW-1185">Reference proteome</keyword>
<evidence type="ECO:0000313" key="5">
    <source>
        <dbReference type="EMBL" id="SHN51894.1"/>
    </source>
</evidence>
<organism evidence="5 6">
    <name type="scientific">Desulfovibrio litoralis DSM 11393</name>
    <dbReference type="NCBI Taxonomy" id="1121455"/>
    <lineage>
        <taxon>Bacteria</taxon>
        <taxon>Pseudomonadati</taxon>
        <taxon>Thermodesulfobacteriota</taxon>
        <taxon>Desulfovibrionia</taxon>
        <taxon>Desulfovibrionales</taxon>
        <taxon>Desulfovibrionaceae</taxon>
        <taxon>Desulfovibrio</taxon>
    </lineage>
</organism>
<feature type="domain" description="Aromatic amino acid beta-eliminating lyase/threonine aldolase" evidence="4">
    <location>
        <begin position="4"/>
        <end position="292"/>
    </location>
</feature>
<dbReference type="CDD" id="cd06502">
    <property type="entry name" value="TA_like"/>
    <property type="match status" value="1"/>
</dbReference>
<dbReference type="STRING" id="1121455.SAMN02745728_00393"/>
<dbReference type="GO" id="GO:0006520">
    <property type="term" value="P:amino acid metabolic process"/>
    <property type="evidence" value="ECO:0007669"/>
    <property type="project" value="InterPro"/>
</dbReference>
<evidence type="ECO:0000256" key="3">
    <source>
        <dbReference type="ARBA" id="ARBA00022898"/>
    </source>
</evidence>
<name>A0A1M7S0M9_9BACT</name>
<gene>
    <name evidence="5" type="ORF">SAMN02745728_00393</name>
</gene>
<proteinExistence type="inferred from homology"/>
<dbReference type="Gene3D" id="3.90.1150.10">
    <property type="entry name" value="Aspartate Aminotransferase, domain 1"/>
    <property type="match status" value="1"/>
</dbReference>
<protein>
    <submittedName>
        <fullName evidence="5">L-threonine aldolase</fullName>
    </submittedName>
</protein>
<dbReference type="InterPro" id="IPR015421">
    <property type="entry name" value="PyrdxlP-dep_Trfase_major"/>
</dbReference>
<dbReference type="InterPro" id="IPR001597">
    <property type="entry name" value="ArAA_b-elim_lyase/Thr_aldolase"/>
</dbReference>
<keyword evidence="3" id="KW-0663">Pyridoxal phosphate</keyword>
<dbReference type="OrthoDB" id="9774495at2"/>
<dbReference type="AlphaFoldDB" id="A0A1M7S0M9"/>
<dbReference type="GO" id="GO:0016829">
    <property type="term" value="F:lyase activity"/>
    <property type="evidence" value="ECO:0007669"/>
    <property type="project" value="InterPro"/>
</dbReference>
<dbReference type="PANTHER" id="PTHR48097:SF5">
    <property type="entry name" value="LOW SPECIFICITY L-THREONINE ALDOLASE"/>
    <property type="match status" value="1"/>
</dbReference>
<evidence type="ECO:0000259" key="4">
    <source>
        <dbReference type="Pfam" id="PF01212"/>
    </source>
</evidence>
<dbReference type="Gene3D" id="3.40.640.10">
    <property type="entry name" value="Type I PLP-dependent aspartate aminotransferase-like (Major domain)"/>
    <property type="match status" value="1"/>
</dbReference>
<dbReference type="SUPFAM" id="SSF53383">
    <property type="entry name" value="PLP-dependent transferases"/>
    <property type="match status" value="1"/>
</dbReference>
<dbReference type="InterPro" id="IPR015422">
    <property type="entry name" value="PyrdxlP-dep_Trfase_small"/>
</dbReference>
<dbReference type="InterPro" id="IPR015424">
    <property type="entry name" value="PyrdxlP-dep_Trfase"/>
</dbReference>
<evidence type="ECO:0000313" key="6">
    <source>
        <dbReference type="Proteomes" id="UP000186469"/>
    </source>
</evidence>